<keyword evidence="3" id="KW-1185">Reference proteome</keyword>
<evidence type="ECO:0000313" key="2">
    <source>
        <dbReference type="EMBL" id="KAL0482362.1"/>
    </source>
</evidence>
<evidence type="ECO:0000256" key="1">
    <source>
        <dbReference type="SAM" id="SignalP"/>
    </source>
</evidence>
<accession>A0AAW2Z170</accession>
<sequence length="63" mass="7400">MSNLTSVILFLLLALVLCNNEPYIGEWVHDERDLPNYDDNRIVIDDQAKVTTEKFHQDFACRF</sequence>
<feature type="chain" id="PRO_5043766713" evidence="1">
    <location>
        <begin position="19"/>
        <end position="63"/>
    </location>
</feature>
<evidence type="ECO:0000313" key="3">
    <source>
        <dbReference type="Proteomes" id="UP001431209"/>
    </source>
</evidence>
<proteinExistence type="predicted"/>
<feature type="signal peptide" evidence="1">
    <location>
        <begin position="1"/>
        <end position="18"/>
    </location>
</feature>
<reference evidence="2 3" key="1">
    <citation type="submission" date="2024-03" db="EMBL/GenBank/DDBJ databases">
        <title>The Acrasis kona genome and developmental transcriptomes reveal deep origins of eukaryotic multicellular pathways.</title>
        <authorList>
            <person name="Sheikh S."/>
            <person name="Fu C.-J."/>
            <person name="Brown M.W."/>
            <person name="Baldauf S.L."/>
        </authorList>
    </citation>
    <scope>NUCLEOTIDE SEQUENCE [LARGE SCALE GENOMIC DNA]</scope>
    <source>
        <strain evidence="2 3">ATCC MYA-3509</strain>
    </source>
</reference>
<dbReference type="AlphaFoldDB" id="A0AAW2Z170"/>
<comment type="caution">
    <text evidence="2">The sequence shown here is derived from an EMBL/GenBank/DDBJ whole genome shotgun (WGS) entry which is preliminary data.</text>
</comment>
<dbReference type="EMBL" id="JAOPGA020000840">
    <property type="protein sequence ID" value="KAL0482362.1"/>
    <property type="molecule type" value="Genomic_DNA"/>
</dbReference>
<organism evidence="2 3">
    <name type="scientific">Acrasis kona</name>
    <dbReference type="NCBI Taxonomy" id="1008807"/>
    <lineage>
        <taxon>Eukaryota</taxon>
        <taxon>Discoba</taxon>
        <taxon>Heterolobosea</taxon>
        <taxon>Tetramitia</taxon>
        <taxon>Eutetramitia</taxon>
        <taxon>Acrasidae</taxon>
        <taxon>Acrasis</taxon>
    </lineage>
</organism>
<keyword evidence="1" id="KW-0732">Signal</keyword>
<gene>
    <name evidence="2" type="ORF">AKO1_012919</name>
</gene>
<name>A0AAW2Z170_9EUKA</name>
<protein>
    <submittedName>
        <fullName evidence="2">Uncharacterized protein</fullName>
    </submittedName>
</protein>
<dbReference type="Proteomes" id="UP001431209">
    <property type="component" value="Unassembled WGS sequence"/>
</dbReference>